<comment type="subcellular location">
    <subcellularLocation>
        <location evidence="11">Cytoplasm</location>
    </subcellularLocation>
</comment>
<reference evidence="14 15" key="1">
    <citation type="submission" date="2017-04" db="EMBL/GenBank/DDBJ databases">
        <title>Bacillus krulwichiae AM31D Genome sequencing and assembly.</title>
        <authorList>
            <person name="Krulwich T.A."/>
            <person name="Anastor L."/>
            <person name="Ehrlich R."/>
            <person name="Ehrlich G.D."/>
            <person name="Janto B."/>
        </authorList>
    </citation>
    <scope>NUCLEOTIDE SEQUENCE [LARGE SCALE GENOMIC DNA]</scope>
    <source>
        <strain evidence="14 15">AM31D</strain>
    </source>
</reference>
<dbReference type="STRING" id="199441.BkAM31D_04565"/>
<sequence length="468" mass="52022">MGIKGKRIAVIGGGISGLAAAHRLEKAKKDGEIGDYDLYEKANRLGGKIQTERMNGFVIERGPDSYLARKESMTRLAREVGMEQDLLSNDTGQSFVLKGDTLYPIPGGAIMGIPTEIKPFLNTRLLSPIGKVRAAGDFFYPRITSKDEDISLGHFFRKRLGNEVVDHLIEPLLSGIYAGNLDKLSLKATFPQFQQVEQKHGSLIRGMKGSRPKKQEQKADTTKSKGQFLTFRKGLGSFVEAIEAKLNPDSIHKNSRLIKVYKEDGQFQLSFEDGTIKTYDQVIVTAPPKVTAQLLSDYPYFSYLENMEATTVATIAMAYKEEDVEIPQNGTGFVVAKKSNHAITACTWTHKKWEHSTPDGYALLRAYVGRAGDSAIVSRSDEEILSAVLYDLKQLMKIKGEPEFFIVTRWKEAMPQYNVGHTFKLNKIKEDIARNLQGLYLAGGGYEGIGLPDCIDQGEAAVERILKR</sequence>
<protein>
    <recommendedName>
        <fullName evidence="6 11">Coproporphyrinogen III oxidase</fullName>
        <ecNumber evidence="5 11">1.3.3.15</ecNumber>
    </recommendedName>
</protein>
<comment type="function">
    <text evidence="11">Involved in coproporphyrin-dependent heme b biosynthesis. Catalyzes the oxidation of coproporphyrinogen III to coproporphyrin III.</text>
</comment>
<evidence type="ECO:0000259" key="13">
    <source>
        <dbReference type="Pfam" id="PF01593"/>
    </source>
</evidence>
<dbReference type="PANTHER" id="PTHR42923">
    <property type="entry name" value="PROTOPORPHYRINOGEN OXIDASE"/>
    <property type="match status" value="1"/>
</dbReference>
<dbReference type="UniPathway" id="UPA00252"/>
<keyword evidence="7 11" id="KW-0285">Flavoprotein</keyword>
<dbReference type="Gene3D" id="3.50.50.60">
    <property type="entry name" value="FAD/NAD(P)-binding domain"/>
    <property type="match status" value="1"/>
</dbReference>
<dbReference type="SUPFAM" id="SSF51905">
    <property type="entry name" value="FAD/NAD(P)-binding domain"/>
    <property type="match status" value="1"/>
</dbReference>
<keyword evidence="10 11" id="KW-0350">Heme biosynthesis</keyword>
<evidence type="ECO:0000256" key="7">
    <source>
        <dbReference type="ARBA" id="ARBA00022630"/>
    </source>
</evidence>
<comment type="catalytic activity">
    <reaction evidence="1">
        <text>coproporphyrinogen III + 3 O2 = coproporphyrin III + 3 H2O2</text>
        <dbReference type="Rhea" id="RHEA:43436"/>
        <dbReference type="ChEBI" id="CHEBI:15379"/>
        <dbReference type="ChEBI" id="CHEBI:16240"/>
        <dbReference type="ChEBI" id="CHEBI:57309"/>
        <dbReference type="ChEBI" id="CHEBI:131725"/>
        <dbReference type="EC" id="1.3.3.15"/>
    </reaction>
    <physiologicalReaction direction="left-to-right" evidence="1">
        <dbReference type="Rhea" id="RHEA:43437"/>
    </physiologicalReaction>
</comment>
<dbReference type="NCBIfam" id="NF008845">
    <property type="entry name" value="PRK11883.1-5"/>
    <property type="match status" value="1"/>
</dbReference>
<dbReference type="GO" id="GO:0004729">
    <property type="term" value="F:oxygen-dependent protoporphyrinogen oxidase activity"/>
    <property type="evidence" value="ECO:0007669"/>
    <property type="project" value="UniProtKB-UniRule"/>
</dbReference>
<dbReference type="NCBIfam" id="TIGR00562">
    <property type="entry name" value="proto_IX_ox"/>
    <property type="match status" value="1"/>
</dbReference>
<dbReference type="RefSeq" id="WP_157076838.1">
    <property type="nucleotide sequence ID" value="NZ_CP020814.1"/>
</dbReference>
<evidence type="ECO:0000256" key="12">
    <source>
        <dbReference type="SAM" id="MobiDB-lite"/>
    </source>
</evidence>
<feature type="compositionally biased region" description="Basic and acidic residues" evidence="12">
    <location>
        <begin position="213"/>
        <end position="223"/>
    </location>
</feature>
<evidence type="ECO:0000256" key="1">
    <source>
        <dbReference type="ARBA" id="ARBA00001755"/>
    </source>
</evidence>
<dbReference type="Gene3D" id="1.10.3110.10">
    <property type="entry name" value="protoporphyrinogen ix oxidase, domain 3"/>
    <property type="match status" value="1"/>
</dbReference>
<evidence type="ECO:0000256" key="10">
    <source>
        <dbReference type="ARBA" id="ARBA00023133"/>
    </source>
</evidence>
<keyword evidence="9 11" id="KW-0560">Oxidoreductase</keyword>
<feature type="region of interest" description="Disordered" evidence="12">
    <location>
        <begin position="201"/>
        <end position="223"/>
    </location>
</feature>
<comment type="similarity">
    <text evidence="4 11">Belongs to the protoporphyrinogen/coproporphyrinogen oxidase family. Coproporphyrinogen III oxidase subfamily.</text>
</comment>
<evidence type="ECO:0000256" key="8">
    <source>
        <dbReference type="ARBA" id="ARBA00022827"/>
    </source>
</evidence>
<evidence type="ECO:0000256" key="4">
    <source>
        <dbReference type="ARBA" id="ARBA00008310"/>
    </source>
</evidence>
<dbReference type="EMBL" id="CP020814">
    <property type="protein sequence ID" value="ARK29187.1"/>
    <property type="molecule type" value="Genomic_DNA"/>
</dbReference>
<name>A0A1X9M6Z7_9BACI</name>
<keyword evidence="8 11" id="KW-0274">FAD</keyword>
<organism evidence="14 15">
    <name type="scientific">Halalkalibacter krulwichiae</name>
    <dbReference type="NCBI Taxonomy" id="199441"/>
    <lineage>
        <taxon>Bacteria</taxon>
        <taxon>Bacillati</taxon>
        <taxon>Bacillota</taxon>
        <taxon>Bacilli</taxon>
        <taxon>Bacillales</taxon>
        <taxon>Bacillaceae</taxon>
        <taxon>Halalkalibacter</taxon>
    </lineage>
</organism>
<dbReference type="GO" id="GO:0005737">
    <property type="term" value="C:cytoplasm"/>
    <property type="evidence" value="ECO:0007669"/>
    <property type="project" value="UniProtKB-SubCell"/>
</dbReference>
<evidence type="ECO:0000256" key="3">
    <source>
        <dbReference type="ARBA" id="ARBA00004744"/>
    </source>
</evidence>
<gene>
    <name evidence="14" type="primary">hemY</name>
    <name evidence="14" type="ORF">BkAM31D_04565</name>
</gene>
<evidence type="ECO:0000256" key="5">
    <source>
        <dbReference type="ARBA" id="ARBA00012402"/>
    </source>
</evidence>
<dbReference type="InterPro" id="IPR036188">
    <property type="entry name" value="FAD/NAD-bd_sf"/>
</dbReference>
<dbReference type="InterPro" id="IPR050464">
    <property type="entry name" value="Zeta_carotene_desat/Oxidored"/>
</dbReference>
<evidence type="ECO:0000256" key="9">
    <source>
        <dbReference type="ARBA" id="ARBA00023002"/>
    </source>
</evidence>
<dbReference type="SUPFAM" id="SSF54373">
    <property type="entry name" value="FAD-linked reductases, C-terminal domain"/>
    <property type="match status" value="1"/>
</dbReference>
<dbReference type="InterPro" id="IPR004572">
    <property type="entry name" value="Protoporphyrinogen_oxidase"/>
</dbReference>
<dbReference type="Gene3D" id="3.90.660.20">
    <property type="entry name" value="Protoporphyrinogen oxidase, mitochondrial, domain 2"/>
    <property type="match status" value="1"/>
</dbReference>
<evidence type="ECO:0000256" key="11">
    <source>
        <dbReference type="RuleBase" id="RU364052"/>
    </source>
</evidence>
<dbReference type="PANTHER" id="PTHR42923:SF3">
    <property type="entry name" value="PROTOPORPHYRINOGEN OXIDASE"/>
    <property type="match status" value="1"/>
</dbReference>
<comment type="cofactor">
    <cofactor evidence="2 11">
        <name>FAD</name>
        <dbReference type="ChEBI" id="CHEBI:57692"/>
    </cofactor>
</comment>
<dbReference type="EC" id="1.3.3.15" evidence="5 11"/>
<dbReference type="AlphaFoldDB" id="A0A1X9M6Z7"/>
<evidence type="ECO:0000256" key="6">
    <source>
        <dbReference type="ARBA" id="ARBA00019046"/>
    </source>
</evidence>
<feature type="domain" description="Amine oxidase" evidence="13">
    <location>
        <begin position="15"/>
        <end position="466"/>
    </location>
</feature>
<keyword evidence="11" id="KW-0963">Cytoplasm</keyword>
<dbReference type="Proteomes" id="UP000193006">
    <property type="component" value="Chromosome"/>
</dbReference>
<dbReference type="KEGG" id="bkw:BkAM31D_04565"/>
<evidence type="ECO:0000313" key="15">
    <source>
        <dbReference type="Proteomes" id="UP000193006"/>
    </source>
</evidence>
<proteinExistence type="inferred from homology"/>
<keyword evidence="15" id="KW-1185">Reference proteome</keyword>
<dbReference type="Pfam" id="PF01593">
    <property type="entry name" value="Amino_oxidase"/>
    <property type="match status" value="1"/>
</dbReference>
<evidence type="ECO:0000256" key="2">
    <source>
        <dbReference type="ARBA" id="ARBA00001974"/>
    </source>
</evidence>
<dbReference type="InterPro" id="IPR002937">
    <property type="entry name" value="Amino_oxidase"/>
</dbReference>
<evidence type="ECO:0000313" key="14">
    <source>
        <dbReference type="EMBL" id="ARK29187.1"/>
    </source>
</evidence>
<dbReference type="GO" id="GO:0006783">
    <property type="term" value="P:heme biosynthetic process"/>
    <property type="evidence" value="ECO:0007669"/>
    <property type="project" value="UniProtKB-UniRule"/>
</dbReference>
<accession>A0A1X9M6Z7</accession>
<comment type="pathway">
    <text evidence="3 11">Porphyrin-containing compound metabolism; protoheme biosynthesis.</text>
</comment>